<dbReference type="AlphaFoldDB" id="A0A9N9HV98"/>
<protein>
    <submittedName>
        <fullName evidence="1">12251_t:CDS:1</fullName>
    </submittedName>
</protein>
<comment type="caution">
    <text evidence="1">The sequence shown here is derived from an EMBL/GenBank/DDBJ whole genome shotgun (WGS) entry which is preliminary data.</text>
</comment>
<dbReference type="EMBL" id="CAJVPP010009931">
    <property type="protein sequence ID" value="CAG8707781.1"/>
    <property type="molecule type" value="Genomic_DNA"/>
</dbReference>
<evidence type="ECO:0000313" key="2">
    <source>
        <dbReference type="Proteomes" id="UP000789375"/>
    </source>
</evidence>
<feature type="non-terminal residue" evidence="1">
    <location>
        <position position="160"/>
    </location>
</feature>
<organism evidence="1 2">
    <name type="scientific">Funneliformis mosseae</name>
    <name type="common">Endomycorrhizal fungus</name>
    <name type="synonym">Glomus mosseae</name>
    <dbReference type="NCBI Taxonomy" id="27381"/>
    <lineage>
        <taxon>Eukaryota</taxon>
        <taxon>Fungi</taxon>
        <taxon>Fungi incertae sedis</taxon>
        <taxon>Mucoromycota</taxon>
        <taxon>Glomeromycotina</taxon>
        <taxon>Glomeromycetes</taxon>
        <taxon>Glomerales</taxon>
        <taxon>Glomeraceae</taxon>
        <taxon>Funneliformis</taxon>
    </lineage>
</organism>
<reference evidence="1" key="1">
    <citation type="submission" date="2021-06" db="EMBL/GenBank/DDBJ databases">
        <authorList>
            <person name="Kallberg Y."/>
            <person name="Tangrot J."/>
            <person name="Rosling A."/>
        </authorList>
    </citation>
    <scope>NUCLEOTIDE SEQUENCE</scope>
    <source>
        <strain evidence="1">87-6 pot B 2015</strain>
    </source>
</reference>
<name>A0A9N9HV98_FUNMO</name>
<keyword evidence="2" id="KW-1185">Reference proteome</keyword>
<gene>
    <name evidence="1" type="ORF">FMOSSE_LOCUS14127</name>
</gene>
<evidence type="ECO:0000313" key="1">
    <source>
        <dbReference type="EMBL" id="CAG8707781.1"/>
    </source>
</evidence>
<sequence length="160" mass="18786">MGNTTSKALEELKHRNDLEYEARKREIELRSQESKNNYDLQIRKADMEHQHKIAELITQMKQTKLQAGKELLLSYMDTMKIIIQQNGSCLDAAIPLLQQLNNDKLSDSLKKATERAIKKIYASYMTTEELLDYSKIQIKELQLKQDYEFTRLLDFAVEKE</sequence>
<accession>A0A9N9HV98</accession>
<proteinExistence type="predicted"/>
<dbReference type="Proteomes" id="UP000789375">
    <property type="component" value="Unassembled WGS sequence"/>
</dbReference>